<name>A0A5B2VQJ1_9BACT</name>
<reference evidence="5 6" key="1">
    <citation type="submission" date="2019-09" db="EMBL/GenBank/DDBJ databases">
        <title>Chitinophaga ginsengihumi sp. nov., isolated from soil of ginseng rhizosphere.</title>
        <authorList>
            <person name="Lee J."/>
        </authorList>
    </citation>
    <scope>NUCLEOTIDE SEQUENCE [LARGE SCALE GENOMIC DNA]</scope>
    <source>
        <strain evidence="5 6">BN140078</strain>
    </source>
</reference>
<dbReference type="AlphaFoldDB" id="A0A5B2VQJ1"/>
<feature type="domain" description="Outer membrane protein beta-barrel" evidence="4">
    <location>
        <begin position="458"/>
        <end position="816"/>
    </location>
</feature>
<dbReference type="GO" id="GO:0009279">
    <property type="term" value="C:cell outer membrane"/>
    <property type="evidence" value="ECO:0007669"/>
    <property type="project" value="UniProtKB-SubCell"/>
</dbReference>
<dbReference type="Gene3D" id="2.40.170.20">
    <property type="entry name" value="TonB-dependent receptor, beta-barrel domain"/>
    <property type="match status" value="1"/>
</dbReference>
<evidence type="ECO:0000256" key="1">
    <source>
        <dbReference type="ARBA" id="ARBA00004442"/>
    </source>
</evidence>
<evidence type="ECO:0000256" key="2">
    <source>
        <dbReference type="ARBA" id="ARBA00023136"/>
    </source>
</evidence>
<dbReference type="Pfam" id="PF13620">
    <property type="entry name" value="CarboxypepD_reg"/>
    <property type="match status" value="1"/>
</dbReference>
<dbReference type="RefSeq" id="WP_149841577.1">
    <property type="nucleotide sequence ID" value="NZ_VUOC01000004.1"/>
</dbReference>
<dbReference type="SUPFAM" id="SSF56935">
    <property type="entry name" value="Porins"/>
    <property type="match status" value="1"/>
</dbReference>
<organism evidence="5 6">
    <name type="scientific">Chitinophaga agrisoli</name>
    <dbReference type="NCBI Taxonomy" id="2607653"/>
    <lineage>
        <taxon>Bacteria</taxon>
        <taxon>Pseudomonadati</taxon>
        <taxon>Bacteroidota</taxon>
        <taxon>Chitinophagia</taxon>
        <taxon>Chitinophagales</taxon>
        <taxon>Chitinophagaceae</taxon>
        <taxon>Chitinophaga</taxon>
    </lineage>
</organism>
<protein>
    <submittedName>
        <fullName evidence="5">Outer membrane beta-barrel protein</fullName>
    </submittedName>
</protein>
<evidence type="ECO:0000313" key="6">
    <source>
        <dbReference type="Proteomes" id="UP000324611"/>
    </source>
</evidence>
<dbReference type="SUPFAM" id="SSF49464">
    <property type="entry name" value="Carboxypeptidase regulatory domain-like"/>
    <property type="match status" value="1"/>
</dbReference>
<proteinExistence type="predicted"/>
<accession>A0A5B2VQJ1</accession>
<keyword evidence="2" id="KW-0472">Membrane</keyword>
<dbReference type="Pfam" id="PF14905">
    <property type="entry name" value="OMP_b-brl_3"/>
    <property type="match status" value="1"/>
</dbReference>
<comment type="subcellular location">
    <subcellularLocation>
        <location evidence="1">Cell outer membrane</location>
    </subcellularLocation>
</comment>
<keyword evidence="3" id="KW-0998">Cell outer membrane</keyword>
<dbReference type="Proteomes" id="UP000324611">
    <property type="component" value="Unassembled WGS sequence"/>
</dbReference>
<dbReference type="InterPro" id="IPR036942">
    <property type="entry name" value="Beta-barrel_TonB_sf"/>
</dbReference>
<comment type="caution">
    <text evidence="5">The sequence shown here is derived from an EMBL/GenBank/DDBJ whole genome shotgun (WGS) entry which is preliminary data.</text>
</comment>
<reference evidence="5 6" key="2">
    <citation type="submission" date="2019-09" db="EMBL/GenBank/DDBJ databases">
        <authorList>
            <person name="Jin C."/>
        </authorList>
    </citation>
    <scope>NUCLEOTIDE SEQUENCE [LARGE SCALE GENOMIC DNA]</scope>
    <source>
        <strain evidence="5 6">BN140078</strain>
    </source>
</reference>
<evidence type="ECO:0000259" key="4">
    <source>
        <dbReference type="Pfam" id="PF14905"/>
    </source>
</evidence>
<sequence>MKTLPVLIVSLAVPCLCYSQQASVKGSILDTLNHQQLSNTVIAVLQAKDSMLYTFTRTDAAGKFELSHLQQGKYLLLATAPGYADYVEPVTLADSAAAAHVKIILSLKSRLLQEVVINQQIAAIKLKGDTTEYNADSFKMQPNATVEDLLKKLPGIQVDKNGQITAQGEKIQKVLVDGEEFFGDDPTLATQNLRADMVDKVQVFDKKSDQAAFTGIDDGEKTKTLNLKLKDSKKNGYFGKAAAGAGNDGFHDSQLMLNLFKQKLKLSGYGIVSNTGKTGLNWNERRNYGGSGDDVSYNEGTDDYTFNFAGDDLENWDGRYSGEGYPLVQTGGLHFNNKWNEDHQSLNGNYKILQLYMDGGSDTRSQYLLPDTLYYTNSSERFANSILRNRADASYELQLDSSSSIKINIDGGLDHKNTHSAYTTQSLAQDSTLVNQNERNITNTGDMRTLNSNILWRKKLRKKGRTLSFNLQERYRENTSDGYLDAITEFYKDGGIENTQRIDQYKTNNTKNTTFDTKLTYTEPLSVASSLIFNYGVIVNNSNSERNSFNQDNNGKYNNLDSVYSSDYVFNTFTHRGGLNYNLVKKKLRANVGGSVGLTSFDQQDMHIGISHKRDFVNWYPAAFISYMLNTQRRLGLNYNGNTRQPGIEQLQPLRTNDDPLNVNIGNPDLKPSFSNNLRLSFSDFKMLTERNIWVSINYTFTDNAITSKSTIDDQGKRTNQSVNVDGNKTAFLYFNYGMKLKKADMRLGYFLNANYSRYANYVNGALNTTNSGGYTNGIYLSKSREKRYDINLEASATYTTSRSSVQQNIQTNYWTAAIGPNVDLFLPWKLQLHTDLNINLRQKTAVFVSNNNVFIWNAWIGKKLFKNDALLIKASVNDLLNENIGFNRQVNSNFISERTYSTIARYVLFSVNWNFNKNGGVKQP</sequence>
<dbReference type="Gene3D" id="2.60.40.1120">
    <property type="entry name" value="Carboxypeptidase-like, regulatory domain"/>
    <property type="match status" value="1"/>
</dbReference>
<evidence type="ECO:0000256" key="3">
    <source>
        <dbReference type="ARBA" id="ARBA00023237"/>
    </source>
</evidence>
<evidence type="ECO:0000313" key="5">
    <source>
        <dbReference type="EMBL" id="KAA2240399.1"/>
    </source>
</evidence>
<gene>
    <name evidence="5" type="ORF">F0L74_30045</name>
</gene>
<dbReference type="EMBL" id="VUOC01000004">
    <property type="protein sequence ID" value="KAA2240399.1"/>
    <property type="molecule type" value="Genomic_DNA"/>
</dbReference>
<dbReference type="InterPro" id="IPR008969">
    <property type="entry name" value="CarboxyPept-like_regulatory"/>
</dbReference>
<dbReference type="InterPro" id="IPR041700">
    <property type="entry name" value="OMP_b-brl_3"/>
</dbReference>
<keyword evidence="6" id="KW-1185">Reference proteome</keyword>